<dbReference type="InterPro" id="IPR029063">
    <property type="entry name" value="SAM-dependent_MTases_sf"/>
</dbReference>
<evidence type="ECO:0000256" key="3">
    <source>
        <dbReference type="ARBA" id="ARBA00022691"/>
    </source>
</evidence>
<dbReference type="PANTHER" id="PTHR43464:SF19">
    <property type="entry name" value="UBIQUINONE BIOSYNTHESIS O-METHYLTRANSFERASE, MITOCHONDRIAL"/>
    <property type="match status" value="1"/>
</dbReference>
<dbReference type="EMBL" id="PNYB01000003">
    <property type="protein sequence ID" value="PMS27150.1"/>
    <property type="molecule type" value="Genomic_DNA"/>
</dbReference>
<evidence type="ECO:0000256" key="1">
    <source>
        <dbReference type="ARBA" id="ARBA00022603"/>
    </source>
</evidence>
<proteinExistence type="predicted"/>
<dbReference type="GO" id="GO:0032259">
    <property type="term" value="P:methylation"/>
    <property type="evidence" value="ECO:0007669"/>
    <property type="project" value="UniProtKB-KW"/>
</dbReference>
<dbReference type="Proteomes" id="UP000235347">
    <property type="component" value="Unassembled WGS sequence"/>
</dbReference>
<dbReference type="AlphaFoldDB" id="A0A2N7WCK4"/>
<dbReference type="GO" id="GO:0008168">
    <property type="term" value="F:methyltransferase activity"/>
    <property type="evidence" value="ECO:0007669"/>
    <property type="project" value="UniProtKB-KW"/>
</dbReference>
<dbReference type="RefSeq" id="WP_102608723.1">
    <property type="nucleotide sequence ID" value="NZ_PNYB01000003.1"/>
</dbReference>
<keyword evidence="6" id="KW-1185">Reference proteome</keyword>
<evidence type="ECO:0000256" key="2">
    <source>
        <dbReference type="ARBA" id="ARBA00022679"/>
    </source>
</evidence>
<dbReference type="Gene3D" id="3.40.50.150">
    <property type="entry name" value="Vaccinia Virus protein VP39"/>
    <property type="match status" value="1"/>
</dbReference>
<keyword evidence="2 5" id="KW-0808">Transferase</keyword>
<evidence type="ECO:0000313" key="5">
    <source>
        <dbReference type="EMBL" id="PMS27150.1"/>
    </source>
</evidence>
<reference evidence="5 6" key="1">
    <citation type="submission" date="2018-01" db="EMBL/GenBank/DDBJ databases">
        <title>Whole genome analyses suggest that Burkholderia sensu lato contains two further novel genera in the rhizoxinica-symbiotica group Mycetohabitans gen. nov., and Trinickia gen. nov.: implications for the evolution of diazotrophy and nodulation in the Burkholderiaceae.</title>
        <authorList>
            <person name="Estrada-de los Santos P."/>
            <person name="Palmer M."/>
            <person name="Chavez-Ramirez B."/>
            <person name="Beukes C."/>
            <person name="Steenkamp E.T."/>
            <person name="Hirsch A.M."/>
            <person name="Manyaka P."/>
            <person name="Maluk M."/>
            <person name="Lafos M."/>
            <person name="Crook M."/>
            <person name="Gross E."/>
            <person name="Simon M.F."/>
            <person name="Bueno dos Reis Junior F."/>
            <person name="Poole P.S."/>
            <person name="Venter S.N."/>
            <person name="James E.K."/>
        </authorList>
    </citation>
    <scope>NUCLEOTIDE SEQUENCE [LARGE SCALE GENOMIC DNA]</scope>
    <source>
        <strain evidence="5 6">GP25-8</strain>
    </source>
</reference>
<evidence type="ECO:0000313" key="6">
    <source>
        <dbReference type="Proteomes" id="UP000235347"/>
    </source>
</evidence>
<feature type="domain" description="Methyltransferase type 12" evidence="4">
    <location>
        <begin position="48"/>
        <end position="139"/>
    </location>
</feature>
<protein>
    <submittedName>
        <fullName evidence="5">Class I SAM-dependent methyltransferase</fullName>
    </submittedName>
</protein>
<gene>
    <name evidence="5" type="ORF">C0Z19_05200</name>
</gene>
<name>A0A2N7WCK4_9BURK</name>
<organism evidence="5 6">
    <name type="scientific">Trinickia soli</name>
    <dbReference type="NCBI Taxonomy" id="380675"/>
    <lineage>
        <taxon>Bacteria</taxon>
        <taxon>Pseudomonadati</taxon>
        <taxon>Pseudomonadota</taxon>
        <taxon>Betaproteobacteria</taxon>
        <taxon>Burkholderiales</taxon>
        <taxon>Burkholderiaceae</taxon>
        <taxon>Trinickia</taxon>
    </lineage>
</organism>
<sequence>MTQITTGVRTLLSHPFVYNLFQTVMGAHKGRTEFATRFVEPRAGDRVLDIGCGTGDLLAYLPDVQYTGYDISEQYIEAARKRFGTRGTFHCRLLTSTELETLPLFDIALAVGLLHHIEDDEARDLIRMTKRALKPGGRLITIDPCLADGQNPIARWLVKADRGQNVRERDGYLSLATDCFSRTRAAVAHRSWIPYTHCIMVCTND</sequence>
<dbReference type="InterPro" id="IPR013217">
    <property type="entry name" value="Methyltransf_12"/>
</dbReference>
<dbReference type="CDD" id="cd02440">
    <property type="entry name" value="AdoMet_MTases"/>
    <property type="match status" value="1"/>
</dbReference>
<dbReference type="PANTHER" id="PTHR43464">
    <property type="entry name" value="METHYLTRANSFERASE"/>
    <property type="match status" value="1"/>
</dbReference>
<keyword evidence="3" id="KW-0949">S-adenosyl-L-methionine</keyword>
<evidence type="ECO:0000259" key="4">
    <source>
        <dbReference type="Pfam" id="PF08242"/>
    </source>
</evidence>
<dbReference type="SUPFAM" id="SSF53335">
    <property type="entry name" value="S-adenosyl-L-methionine-dependent methyltransferases"/>
    <property type="match status" value="1"/>
</dbReference>
<accession>A0A2N7WCK4</accession>
<comment type="caution">
    <text evidence="5">The sequence shown here is derived from an EMBL/GenBank/DDBJ whole genome shotgun (WGS) entry which is preliminary data.</text>
</comment>
<dbReference type="Pfam" id="PF08242">
    <property type="entry name" value="Methyltransf_12"/>
    <property type="match status" value="1"/>
</dbReference>
<keyword evidence="1 5" id="KW-0489">Methyltransferase</keyword>